<gene>
    <name evidence="3" type="ORF">CDV36_002861</name>
</gene>
<reference evidence="3 4" key="1">
    <citation type="submission" date="2017-06" db="EMBL/GenBank/DDBJ databases">
        <title>Comparative genomic analysis of Ambrosia Fusariam Clade fungi.</title>
        <authorList>
            <person name="Stajich J.E."/>
            <person name="Carrillo J."/>
            <person name="Kijimoto T."/>
            <person name="Eskalen A."/>
            <person name="O'Donnell K."/>
            <person name="Kasson M."/>
        </authorList>
    </citation>
    <scope>NUCLEOTIDE SEQUENCE [LARGE SCALE GENOMIC DNA]</scope>
    <source>
        <strain evidence="3">UCR3666</strain>
    </source>
</reference>
<feature type="region of interest" description="Disordered" evidence="1">
    <location>
        <begin position="1"/>
        <end position="30"/>
    </location>
</feature>
<accession>A0A3M2SIP6</accession>
<name>A0A3M2SIP6_9HYPO</name>
<dbReference type="AlphaFoldDB" id="A0A3M2SIP6"/>
<dbReference type="InterPro" id="IPR056004">
    <property type="entry name" value="DUF7582"/>
</dbReference>
<dbReference type="EMBL" id="NKUJ01000032">
    <property type="protein sequence ID" value="RMJ17437.1"/>
    <property type="molecule type" value="Genomic_DNA"/>
</dbReference>
<evidence type="ECO:0000259" key="2">
    <source>
        <dbReference type="Pfam" id="PF24483"/>
    </source>
</evidence>
<proteinExistence type="predicted"/>
<feature type="domain" description="DUF7582" evidence="2">
    <location>
        <begin position="57"/>
        <end position="250"/>
    </location>
</feature>
<protein>
    <recommendedName>
        <fullName evidence="2">DUF7582 domain-containing protein</fullName>
    </recommendedName>
</protein>
<dbReference type="Proteomes" id="UP000277212">
    <property type="component" value="Unassembled WGS sequence"/>
</dbReference>
<organism evidence="3 4">
    <name type="scientific">Fusarium kuroshium</name>
    <dbReference type="NCBI Taxonomy" id="2010991"/>
    <lineage>
        <taxon>Eukaryota</taxon>
        <taxon>Fungi</taxon>
        <taxon>Dikarya</taxon>
        <taxon>Ascomycota</taxon>
        <taxon>Pezizomycotina</taxon>
        <taxon>Sordariomycetes</taxon>
        <taxon>Hypocreomycetidae</taxon>
        <taxon>Hypocreales</taxon>
        <taxon>Nectriaceae</taxon>
        <taxon>Fusarium</taxon>
        <taxon>Fusarium solani species complex</taxon>
    </lineage>
</organism>
<keyword evidence="4" id="KW-1185">Reference proteome</keyword>
<dbReference type="STRING" id="2010991.A0A3M2SIP6"/>
<sequence>MGCGGSKPSRDNRRKDKRPARPTIGGPQDVQIHIPRNRADEHGVPVQQVTRDIDHDVLLSALGHVSAYIARSRQHIAVMAVGGAVNTLYLRSRSTTHDVDIFGSDFNNQARMLLDAAMQDAQRHIPGLGTDWLNTETQMWMPGPIHQELTAAARKQNEKVFDGAGLTIYAAPWNYAFSAKISRLMTGGGDQARPYDLQDAVIYLHRYIQNHGNRPVPVSTALGWARHYNHEASKDFLNRVNREYRKQYHSNGLA</sequence>
<dbReference type="OrthoDB" id="3348320at2759"/>
<evidence type="ECO:0000313" key="3">
    <source>
        <dbReference type="EMBL" id="RMJ17437.1"/>
    </source>
</evidence>
<evidence type="ECO:0000256" key="1">
    <source>
        <dbReference type="SAM" id="MobiDB-lite"/>
    </source>
</evidence>
<evidence type="ECO:0000313" key="4">
    <source>
        <dbReference type="Proteomes" id="UP000277212"/>
    </source>
</evidence>
<comment type="caution">
    <text evidence="3">The sequence shown here is derived from an EMBL/GenBank/DDBJ whole genome shotgun (WGS) entry which is preliminary data.</text>
</comment>
<dbReference type="Pfam" id="PF24483">
    <property type="entry name" value="DUF7582"/>
    <property type="match status" value="1"/>
</dbReference>